<accession>A0ABR2KNL8</accession>
<reference evidence="1 2" key="1">
    <citation type="submission" date="2024-04" db="EMBL/GenBank/DDBJ databases">
        <title>Tritrichomonas musculus Genome.</title>
        <authorList>
            <person name="Alves-Ferreira E."/>
            <person name="Grigg M."/>
            <person name="Lorenzi H."/>
            <person name="Galac M."/>
        </authorList>
    </citation>
    <scope>NUCLEOTIDE SEQUENCE [LARGE SCALE GENOMIC DNA]</scope>
    <source>
        <strain evidence="1 2">EAF2021</strain>
    </source>
</reference>
<dbReference type="EMBL" id="JAPFFF010000004">
    <property type="protein sequence ID" value="KAK8892709.1"/>
    <property type="molecule type" value="Genomic_DNA"/>
</dbReference>
<protein>
    <recommendedName>
        <fullName evidence="3">DUF3447 domain-containing protein</fullName>
    </recommendedName>
</protein>
<evidence type="ECO:0000313" key="1">
    <source>
        <dbReference type="EMBL" id="KAK8892709.1"/>
    </source>
</evidence>
<dbReference type="InterPro" id="IPR036770">
    <property type="entry name" value="Ankyrin_rpt-contain_sf"/>
</dbReference>
<evidence type="ECO:0000313" key="2">
    <source>
        <dbReference type="Proteomes" id="UP001470230"/>
    </source>
</evidence>
<evidence type="ECO:0008006" key="3">
    <source>
        <dbReference type="Google" id="ProtNLM"/>
    </source>
</evidence>
<name>A0ABR2KNL8_9EUKA</name>
<dbReference type="Proteomes" id="UP001470230">
    <property type="component" value="Unassembled WGS sequence"/>
</dbReference>
<comment type="caution">
    <text evidence="1">The sequence shown here is derived from an EMBL/GenBank/DDBJ whole genome shotgun (WGS) entry which is preliminary data.</text>
</comment>
<keyword evidence="2" id="KW-1185">Reference proteome</keyword>
<sequence>MTDQEKANGQLMKYIEKYESVQKTLTNFIENDRNQNLSHLINYISELKIFENIHEAHDFLCLISTISKHHHRIPGFFTKFEELLLEIKDQIRILSNSEIFEIFKTNKRLLLFLIETKIIILDQNIANSIYQRHQKYFLPEIKRFINSQSIEKIESELKMIENFEEKRKIGENDSYLCQLIRDDMIDDFIAYVNKAKVSFCTPIESSIFETNSFLTKRKTTLIEYTAFFGSIKIFKYLYMNNAFMNPSLFACAVHGCNSELIHFLEEKVPFNSNENLLKECLIESIKCHHNELIEYFMNKANQQQDCQTVFPQSIHYRNYFYFPDDLTNKFAFYCLCKYNHFEIVKHLTREFNIDINYKIKVNQFFCFNDIHQTKFHS</sequence>
<dbReference type="SUPFAM" id="SSF48403">
    <property type="entry name" value="Ankyrin repeat"/>
    <property type="match status" value="1"/>
</dbReference>
<gene>
    <name evidence="1" type="ORF">M9Y10_029949</name>
</gene>
<dbReference type="PANTHER" id="PTHR24159:SF5">
    <property type="entry name" value="ANK_REP_REGION DOMAIN-CONTAINING PROTEIN"/>
    <property type="match status" value="1"/>
</dbReference>
<organism evidence="1 2">
    <name type="scientific">Tritrichomonas musculus</name>
    <dbReference type="NCBI Taxonomy" id="1915356"/>
    <lineage>
        <taxon>Eukaryota</taxon>
        <taxon>Metamonada</taxon>
        <taxon>Parabasalia</taxon>
        <taxon>Tritrichomonadida</taxon>
        <taxon>Tritrichomonadidae</taxon>
        <taxon>Tritrichomonas</taxon>
    </lineage>
</organism>
<dbReference type="PANTHER" id="PTHR24159">
    <property type="match status" value="1"/>
</dbReference>
<proteinExistence type="predicted"/>